<evidence type="ECO:0000313" key="12">
    <source>
        <dbReference type="EMBL" id="MFB9573035.1"/>
    </source>
</evidence>
<dbReference type="CDD" id="cd16917">
    <property type="entry name" value="HATPase_UhpB-NarQ-NarX-like"/>
    <property type="match status" value="1"/>
</dbReference>
<evidence type="ECO:0000256" key="5">
    <source>
        <dbReference type="ARBA" id="ARBA00022741"/>
    </source>
</evidence>
<proteinExistence type="predicted"/>
<keyword evidence="7" id="KW-0067">ATP-binding</keyword>
<evidence type="ECO:0000256" key="8">
    <source>
        <dbReference type="ARBA" id="ARBA00023012"/>
    </source>
</evidence>
<evidence type="ECO:0000256" key="3">
    <source>
        <dbReference type="ARBA" id="ARBA00022553"/>
    </source>
</evidence>
<dbReference type="Proteomes" id="UP001589710">
    <property type="component" value="Unassembled WGS sequence"/>
</dbReference>
<evidence type="ECO:0000256" key="6">
    <source>
        <dbReference type="ARBA" id="ARBA00022777"/>
    </source>
</evidence>
<comment type="catalytic activity">
    <reaction evidence="1">
        <text>ATP + protein L-histidine = ADP + protein N-phospho-L-histidine.</text>
        <dbReference type="EC" id="2.7.13.3"/>
    </reaction>
</comment>
<reference evidence="12 13" key="1">
    <citation type="submission" date="2024-09" db="EMBL/GenBank/DDBJ databases">
        <authorList>
            <person name="Sun Q."/>
            <person name="Mori K."/>
        </authorList>
    </citation>
    <scope>NUCLEOTIDE SEQUENCE [LARGE SCALE GENOMIC DNA]</scope>
    <source>
        <strain evidence="12 13">JCM 3331</strain>
    </source>
</reference>
<comment type="caution">
    <text evidence="12">The sequence shown here is derived from an EMBL/GenBank/DDBJ whole genome shotgun (WGS) entry which is preliminary data.</text>
</comment>
<feature type="transmembrane region" description="Helical" evidence="10">
    <location>
        <begin position="113"/>
        <end position="132"/>
    </location>
</feature>
<organism evidence="12 13">
    <name type="scientific">Streptomyces yanii</name>
    <dbReference type="NCBI Taxonomy" id="78510"/>
    <lineage>
        <taxon>Bacteria</taxon>
        <taxon>Bacillati</taxon>
        <taxon>Actinomycetota</taxon>
        <taxon>Actinomycetes</taxon>
        <taxon>Kitasatosporales</taxon>
        <taxon>Streptomycetaceae</taxon>
        <taxon>Streptomyces</taxon>
    </lineage>
</organism>
<feature type="region of interest" description="Disordered" evidence="9">
    <location>
        <begin position="358"/>
        <end position="382"/>
    </location>
</feature>
<name>A0ABV5R5B5_9ACTN</name>
<evidence type="ECO:0000256" key="1">
    <source>
        <dbReference type="ARBA" id="ARBA00000085"/>
    </source>
</evidence>
<evidence type="ECO:0000256" key="2">
    <source>
        <dbReference type="ARBA" id="ARBA00012438"/>
    </source>
</evidence>
<dbReference type="PANTHER" id="PTHR24421">
    <property type="entry name" value="NITRATE/NITRITE SENSOR PROTEIN NARX-RELATED"/>
    <property type="match status" value="1"/>
</dbReference>
<dbReference type="InterPro" id="IPR036890">
    <property type="entry name" value="HATPase_C_sf"/>
</dbReference>
<dbReference type="PROSITE" id="PS50109">
    <property type="entry name" value="HIS_KIN"/>
    <property type="match status" value="1"/>
</dbReference>
<keyword evidence="5" id="KW-0547">Nucleotide-binding</keyword>
<dbReference type="SUPFAM" id="SSF55874">
    <property type="entry name" value="ATPase domain of HSP90 chaperone/DNA topoisomerase II/histidine kinase"/>
    <property type="match status" value="1"/>
</dbReference>
<dbReference type="Gene3D" id="1.20.5.1930">
    <property type="match status" value="1"/>
</dbReference>
<dbReference type="InterPro" id="IPR050482">
    <property type="entry name" value="Sensor_HK_TwoCompSys"/>
</dbReference>
<keyword evidence="6 12" id="KW-0418">Kinase</keyword>
<keyword evidence="10" id="KW-0812">Transmembrane</keyword>
<accession>A0ABV5R5B5</accession>
<keyword evidence="4" id="KW-0808">Transferase</keyword>
<feature type="transmembrane region" description="Helical" evidence="10">
    <location>
        <begin position="65"/>
        <end position="83"/>
    </location>
</feature>
<dbReference type="RefSeq" id="WP_345515588.1">
    <property type="nucleotide sequence ID" value="NZ_BAAAXD010000031.1"/>
</dbReference>
<keyword evidence="10" id="KW-0472">Membrane</keyword>
<feature type="transmembrane region" description="Helical" evidence="10">
    <location>
        <begin position="138"/>
        <end position="160"/>
    </location>
</feature>
<dbReference type="Pfam" id="PF02518">
    <property type="entry name" value="HATPase_c"/>
    <property type="match status" value="1"/>
</dbReference>
<evidence type="ECO:0000256" key="10">
    <source>
        <dbReference type="SAM" id="Phobius"/>
    </source>
</evidence>
<sequence>MTITGGWGRVVSVAGLGAVLLAAIVVQAAAIAQSWGSWYWMPGCVCAVAVCLSALLGLRRPLRPAVAGLGVAAAGIVATRVAGPDLPAEPSPAMILGLAVLTGSALRTLAPVPAGAIAAAGPAVIIAGQFAAGPPPVGLAAVTALDGLVWLAGAGVGLALRTLDARASATAERVRQAERLELARELHDVVAHHITGMVIQAQGLQVVARRNPEQVTDYLGEMEAAGTEALAAMRRVVGLLRDADDAAPASPGPERLGVLVERFGRNGPAVRLSLPDGETTWPPEVTSTVYRIVQEALTNVLRHAPKARSVTVTVEQDPRDVTVEVTDDAPAAPAWHPHRGGYGLIGMRERVETLGGSLRAGPRPGAGWSVRATLPAPTREPR</sequence>
<evidence type="ECO:0000256" key="7">
    <source>
        <dbReference type="ARBA" id="ARBA00022840"/>
    </source>
</evidence>
<keyword evidence="13" id="KW-1185">Reference proteome</keyword>
<keyword evidence="8" id="KW-0902">Two-component regulatory system</keyword>
<feature type="transmembrane region" description="Helical" evidence="10">
    <location>
        <begin position="38"/>
        <end position="58"/>
    </location>
</feature>
<dbReference type="Gene3D" id="3.30.565.10">
    <property type="entry name" value="Histidine kinase-like ATPase, C-terminal domain"/>
    <property type="match status" value="1"/>
</dbReference>
<keyword evidence="10" id="KW-1133">Transmembrane helix</keyword>
<dbReference type="InterPro" id="IPR005467">
    <property type="entry name" value="His_kinase_dom"/>
</dbReference>
<dbReference type="PANTHER" id="PTHR24421:SF10">
    <property type="entry name" value="NITRATE_NITRITE SENSOR PROTEIN NARQ"/>
    <property type="match status" value="1"/>
</dbReference>
<gene>
    <name evidence="12" type="ORF">ACFFTL_12045</name>
</gene>
<protein>
    <recommendedName>
        <fullName evidence="2">histidine kinase</fullName>
        <ecNumber evidence="2">2.7.13.3</ecNumber>
    </recommendedName>
</protein>
<dbReference type="Pfam" id="PF07730">
    <property type="entry name" value="HisKA_3"/>
    <property type="match status" value="1"/>
</dbReference>
<evidence type="ECO:0000313" key="13">
    <source>
        <dbReference type="Proteomes" id="UP001589710"/>
    </source>
</evidence>
<feature type="domain" description="Histidine kinase" evidence="11">
    <location>
        <begin position="289"/>
        <end position="378"/>
    </location>
</feature>
<evidence type="ECO:0000256" key="9">
    <source>
        <dbReference type="SAM" id="MobiDB-lite"/>
    </source>
</evidence>
<dbReference type="EMBL" id="JBHMCG010000053">
    <property type="protein sequence ID" value="MFB9573035.1"/>
    <property type="molecule type" value="Genomic_DNA"/>
</dbReference>
<dbReference type="GO" id="GO:0016301">
    <property type="term" value="F:kinase activity"/>
    <property type="evidence" value="ECO:0007669"/>
    <property type="project" value="UniProtKB-KW"/>
</dbReference>
<evidence type="ECO:0000259" key="11">
    <source>
        <dbReference type="PROSITE" id="PS50109"/>
    </source>
</evidence>
<evidence type="ECO:0000256" key="4">
    <source>
        <dbReference type="ARBA" id="ARBA00022679"/>
    </source>
</evidence>
<dbReference type="EC" id="2.7.13.3" evidence="2"/>
<dbReference type="InterPro" id="IPR003594">
    <property type="entry name" value="HATPase_dom"/>
</dbReference>
<keyword evidence="3" id="KW-0597">Phosphoprotein</keyword>
<dbReference type="InterPro" id="IPR011712">
    <property type="entry name" value="Sig_transdc_His_kin_sub3_dim/P"/>
</dbReference>